<dbReference type="InterPro" id="IPR002934">
    <property type="entry name" value="Polymerase_NTP_transf_dom"/>
</dbReference>
<protein>
    <recommendedName>
        <fullName evidence="1">Polymerase nucleotidyl transferase domain-containing protein</fullName>
    </recommendedName>
</protein>
<evidence type="ECO:0000259" key="1">
    <source>
        <dbReference type="Pfam" id="PF01909"/>
    </source>
</evidence>
<keyword evidence="3" id="KW-1185">Reference proteome</keyword>
<dbReference type="Proteomes" id="UP000219546">
    <property type="component" value="Unassembled WGS sequence"/>
</dbReference>
<dbReference type="AlphaFoldDB" id="A0A285CHM0"/>
<name>A0A285CHM0_9BACI</name>
<dbReference type="GO" id="GO:0016779">
    <property type="term" value="F:nucleotidyltransferase activity"/>
    <property type="evidence" value="ECO:0007669"/>
    <property type="project" value="InterPro"/>
</dbReference>
<evidence type="ECO:0000313" key="3">
    <source>
        <dbReference type="Proteomes" id="UP000219546"/>
    </source>
</evidence>
<dbReference type="InterPro" id="IPR043519">
    <property type="entry name" value="NT_sf"/>
</dbReference>
<reference evidence="2 3" key="1">
    <citation type="submission" date="2017-08" db="EMBL/GenBank/DDBJ databases">
        <authorList>
            <person name="de Groot N.N."/>
        </authorList>
    </citation>
    <scope>NUCLEOTIDE SEQUENCE [LARGE SCALE GENOMIC DNA]</scope>
    <source>
        <strain evidence="2 3">JC228</strain>
    </source>
</reference>
<dbReference type="Pfam" id="PF01909">
    <property type="entry name" value="NTP_transf_2"/>
    <property type="match status" value="1"/>
</dbReference>
<dbReference type="SUPFAM" id="SSF81301">
    <property type="entry name" value="Nucleotidyltransferase"/>
    <property type="match status" value="1"/>
</dbReference>
<evidence type="ECO:0000313" key="2">
    <source>
        <dbReference type="EMBL" id="SNX67094.1"/>
    </source>
</evidence>
<dbReference type="Gene3D" id="3.30.460.10">
    <property type="entry name" value="Beta Polymerase, domain 2"/>
    <property type="match status" value="1"/>
</dbReference>
<organism evidence="2 3">
    <name type="scientific">Bacillus oleivorans</name>
    <dbReference type="NCBI Taxonomy" id="1448271"/>
    <lineage>
        <taxon>Bacteria</taxon>
        <taxon>Bacillati</taxon>
        <taxon>Bacillota</taxon>
        <taxon>Bacilli</taxon>
        <taxon>Bacillales</taxon>
        <taxon>Bacillaceae</taxon>
        <taxon>Bacillus</taxon>
    </lineage>
</organism>
<gene>
    <name evidence="2" type="ORF">SAMN05877753_101409</name>
</gene>
<sequence length="202" mass="24081">MFVVLIGSVARNDFNTGSDIDICRIKYKKNISRKDKWPSGPINYIDYDDHVFNELFNSGSLFIYHILYEGILLAGDKKMWEKYKSCFKLKQDFTEEIKNIVENINIINNIKIFGNKYLSLYSNLYTLVKNFSIFHLANKRIYVFNKENAMNCIFEKSYNQLLIDAYNYFERGIVNNRWNYDCSETAIEIITYYQSKVRELYL</sequence>
<dbReference type="RefSeq" id="WP_142305174.1">
    <property type="nucleotide sequence ID" value="NZ_JBEPMQ010000003.1"/>
</dbReference>
<dbReference type="OrthoDB" id="2988535at2"/>
<accession>A0A285CHM0</accession>
<feature type="domain" description="Polymerase nucleotidyl transferase" evidence="1">
    <location>
        <begin position="3"/>
        <end position="23"/>
    </location>
</feature>
<dbReference type="EMBL" id="OAOP01000001">
    <property type="protein sequence ID" value="SNX67094.1"/>
    <property type="molecule type" value="Genomic_DNA"/>
</dbReference>
<proteinExistence type="predicted"/>